<evidence type="ECO:0000256" key="5">
    <source>
        <dbReference type="PIRSR" id="PIRSR625650-1"/>
    </source>
</evidence>
<evidence type="ECO:0000313" key="9">
    <source>
        <dbReference type="Proteomes" id="UP000055590"/>
    </source>
</evidence>
<dbReference type="Gene3D" id="3.30.70.3450">
    <property type="match status" value="1"/>
</dbReference>
<dbReference type="EMBL" id="CP012332">
    <property type="protein sequence ID" value="AKU89907.1"/>
    <property type="molecule type" value="Genomic_DNA"/>
</dbReference>
<dbReference type="Pfam" id="PF01565">
    <property type="entry name" value="FAD_binding_4"/>
    <property type="match status" value="1"/>
</dbReference>
<evidence type="ECO:0000259" key="7">
    <source>
        <dbReference type="PROSITE" id="PS51387"/>
    </source>
</evidence>
<dbReference type="STRING" id="1391653.AKJ08_0294"/>
<keyword evidence="4" id="KW-0274">FAD</keyword>
<dbReference type="InterPro" id="IPR036318">
    <property type="entry name" value="FAD-bd_PCMH-like_sf"/>
</dbReference>
<comment type="similarity">
    <text evidence="2">Belongs to the FAD-binding oxidoreductase/transferase type 4 family.</text>
</comment>
<dbReference type="RefSeq" id="WP_050724423.1">
    <property type="nucleotide sequence ID" value="NZ_CP012332.1"/>
</dbReference>
<dbReference type="InterPro" id="IPR004113">
    <property type="entry name" value="FAD-bd_oxidored_4_C"/>
</dbReference>
<feature type="active site" description="Proton donor/acceptor" evidence="5">
    <location>
        <position position="476"/>
    </location>
</feature>
<feature type="domain" description="FAD-binding PCMH-type" evidence="7">
    <location>
        <begin position="63"/>
        <end position="239"/>
    </location>
</feature>
<evidence type="ECO:0000313" key="8">
    <source>
        <dbReference type="EMBL" id="AKU89907.1"/>
    </source>
</evidence>
<evidence type="ECO:0000256" key="3">
    <source>
        <dbReference type="ARBA" id="ARBA00022630"/>
    </source>
</evidence>
<dbReference type="GO" id="GO:0008610">
    <property type="term" value="P:lipid biosynthetic process"/>
    <property type="evidence" value="ECO:0007669"/>
    <property type="project" value="InterPro"/>
</dbReference>
<name>A0A0K1P8S6_9BACT</name>
<protein>
    <submittedName>
        <fullName evidence="8">Alkyldihydroxyacetonephosphate synthase</fullName>
    </submittedName>
</protein>
<gene>
    <name evidence="8" type="ORF">AKJ08_0294</name>
</gene>
<dbReference type="Pfam" id="PF02913">
    <property type="entry name" value="FAD-oxidase_C"/>
    <property type="match status" value="1"/>
</dbReference>
<dbReference type="GO" id="GO:0008609">
    <property type="term" value="F:alkylglycerone-phosphate synthase activity"/>
    <property type="evidence" value="ECO:0007669"/>
    <property type="project" value="InterPro"/>
</dbReference>
<feature type="site" description="Important for enzyme activity" evidence="6">
    <location>
        <position position="274"/>
    </location>
</feature>
<dbReference type="InterPro" id="IPR025650">
    <property type="entry name" value="Alkyl-DHAP_Synthase"/>
</dbReference>
<sequence length="834" mass="87557">MTAHGIPTPPLEEIGAAARERAALASDLARLVGAEHVSTDPEARRRASRDMWPKTFLWERQGLEPPLADVVVSPGSADEVCEVVRFAKERAIPLTPHGAGSGVCGGAIPLSGGIALGLDRLDRVLRIDPEALFVEAQAGILGIALEDALGDHGLTLGHFPSSIGCSSLGGWLAARSAGQSSSRYGKIEDMVEAAGFVLGTGELVRPSRPAGGVDWLELLLGSEGAFGVFTDARLRVWPAPQVQLPRAFRFRSLDAGLDAMRAIFRAGLRPSVARLYDPLDTVIALGGGSGKESRVEDVRVDPGGRPPGLDALRPTFGGAAEGDDWRRLLEGDAGLGDIASRLGVRARRLALDLGLSRATVLNRAADLARACLLVLVHEGGYGEAEPEEAEARALCAARGGVDLGSGPARRWLHKRYDVSFGLRTIFEAGGWVDTCEVATSWGRVGTLFHAMRSAVSPHALVMAHFSHAYADGCSIYFTFAGPALQVRDGLSSYDAAWMSALKAAAAAGATFTHHHGVGLFKSPWLADELGKGGLELLRELKSTCDPAGILNPGKLALAEPKGASASPREATRTRDVDCVDERAMWIRAGADAPVSAVEDRLRRVGLTLGSQPPSVYRGSIGEWLAGPLAGRRAEDGRLGPGVASVEAELADGTSFISRAAPRSAAGPAVSQLLLGGGAERGTIRAATLKATPIVPRFDLMLEGEPGAIARFLVAESRDSMAPIEAILRREDGPMAATVVYASGGARYRARLGRAIAAARAVGLSQVHVGPGDEIVEGAERELACETWLETIEALPPGVCLRLVRITRVSAVAICPAEFADLLPAPLPDTPPWAS</sequence>
<comment type="cofactor">
    <cofactor evidence="1">
        <name>FAD</name>
        <dbReference type="ChEBI" id="CHEBI:57692"/>
    </cofactor>
</comment>
<dbReference type="InterPro" id="IPR016164">
    <property type="entry name" value="FAD-linked_Oxase-like_C"/>
</dbReference>
<dbReference type="AlphaFoldDB" id="A0A0K1P8S6"/>
<evidence type="ECO:0000256" key="4">
    <source>
        <dbReference type="ARBA" id="ARBA00022827"/>
    </source>
</evidence>
<organism evidence="8 9">
    <name type="scientific">Vulgatibacter incomptus</name>
    <dbReference type="NCBI Taxonomy" id="1391653"/>
    <lineage>
        <taxon>Bacteria</taxon>
        <taxon>Pseudomonadati</taxon>
        <taxon>Myxococcota</taxon>
        <taxon>Myxococcia</taxon>
        <taxon>Myxococcales</taxon>
        <taxon>Cystobacterineae</taxon>
        <taxon>Vulgatibacteraceae</taxon>
        <taxon>Vulgatibacter</taxon>
    </lineage>
</organism>
<dbReference type="OrthoDB" id="9811557at2"/>
<dbReference type="PANTHER" id="PTHR46568">
    <property type="entry name" value="ALKYLDIHYDROXYACETONEPHOSPHATE SYNTHASE, PEROXISOMAL"/>
    <property type="match status" value="1"/>
</dbReference>
<dbReference type="FunFam" id="1.10.45.10:FF:000001">
    <property type="entry name" value="D-lactate dehydrogenase mitochondrial"/>
    <property type="match status" value="1"/>
</dbReference>
<keyword evidence="9" id="KW-1185">Reference proteome</keyword>
<dbReference type="Proteomes" id="UP000055590">
    <property type="component" value="Chromosome"/>
</dbReference>
<evidence type="ECO:0000256" key="6">
    <source>
        <dbReference type="PIRSR" id="PIRSR625650-4"/>
    </source>
</evidence>
<keyword evidence="3" id="KW-0285">Flavoprotein</keyword>
<evidence type="ECO:0000256" key="2">
    <source>
        <dbReference type="ARBA" id="ARBA00008000"/>
    </source>
</evidence>
<dbReference type="KEGG" id="vin:AKJ08_0294"/>
<dbReference type="InterPro" id="IPR016169">
    <property type="entry name" value="FAD-bd_PCMH_sub2"/>
</dbReference>
<dbReference type="InterPro" id="IPR006094">
    <property type="entry name" value="Oxid_FAD_bind_N"/>
</dbReference>
<dbReference type="InterPro" id="IPR016171">
    <property type="entry name" value="Vanillyl_alc_oxidase_C-sub2"/>
</dbReference>
<dbReference type="InterPro" id="IPR016166">
    <property type="entry name" value="FAD-bd_PCMH"/>
</dbReference>
<dbReference type="GO" id="GO:0071949">
    <property type="term" value="F:FAD binding"/>
    <property type="evidence" value="ECO:0007669"/>
    <property type="project" value="InterPro"/>
</dbReference>
<evidence type="ECO:0000256" key="1">
    <source>
        <dbReference type="ARBA" id="ARBA00001974"/>
    </source>
</evidence>
<dbReference type="SUPFAM" id="SSF55103">
    <property type="entry name" value="FAD-linked oxidases, C-terminal domain"/>
    <property type="match status" value="1"/>
</dbReference>
<dbReference type="InterPro" id="IPR016167">
    <property type="entry name" value="FAD-bd_PCMH_sub1"/>
</dbReference>
<dbReference type="Gene3D" id="3.30.43.10">
    <property type="entry name" value="Uridine Diphospho-n-acetylenolpyruvylglucosamine Reductase, domain 2"/>
    <property type="match status" value="1"/>
</dbReference>
<dbReference type="PROSITE" id="PS51387">
    <property type="entry name" value="FAD_PCMH"/>
    <property type="match status" value="1"/>
</dbReference>
<accession>A0A0K1P8S6</accession>
<proteinExistence type="inferred from homology"/>
<dbReference type="Gene3D" id="3.30.465.10">
    <property type="match status" value="2"/>
</dbReference>
<dbReference type="Gene3D" id="1.10.45.10">
    <property type="entry name" value="Vanillyl-alcohol Oxidase, Chain A, domain 4"/>
    <property type="match status" value="1"/>
</dbReference>
<reference evidence="8 9" key="1">
    <citation type="submission" date="2015-08" db="EMBL/GenBank/DDBJ databases">
        <authorList>
            <person name="Babu N.S."/>
            <person name="Beckwith C.J."/>
            <person name="Beseler K.G."/>
            <person name="Brison A."/>
            <person name="Carone J.V."/>
            <person name="Caskin T.P."/>
            <person name="Diamond M."/>
            <person name="Durham M.E."/>
            <person name="Foxe J.M."/>
            <person name="Go M."/>
            <person name="Henderson B.A."/>
            <person name="Jones I.B."/>
            <person name="McGettigan J.A."/>
            <person name="Micheletti S.J."/>
            <person name="Nasrallah M.E."/>
            <person name="Ortiz D."/>
            <person name="Piller C.R."/>
            <person name="Privatt S.R."/>
            <person name="Schneider S.L."/>
            <person name="Sharp S."/>
            <person name="Smith T.C."/>
            <person name="Stanton J.D."/>
            <person name="Ullery H.E."/>
            <person name="Wilson R.J."/>
            <person name="Serrano M.G."/>
            <person name="Buck G."/>
            <person name="Lee V."/>
            <person name="Wang Y."/>
            <person name="Carvalho R."/>
            <person name="Voegtly L."/>
            <person name="Shi R."/>
            <person name="Duckworth R."/>
            <person name="Johnson A."/>
            <person name="Loviza R."/>
            <person name="Walstead R."/>
            <person name="Shah Z."/>
            <person name="Kiflezghi M."/>
            <person name="Wade K."/>
            <person name="Ball S.L."/>
            <person name="Bradley K.W."/>
            <person name="Asai D.J."/>
            <person name="Bowman C.A."/>
            <person name="Russell D.A."/>
            <person name="Pope W.H."/>
            <person name="Jacobs-Sera D."/>
            <person name="Hendrix R.W."/>
            <person name="Hatfull G.F."/>
        </authorList>
    </citation>
    <scope>NUCLEOTIDE SEQUENCE [LARGE SCALE GENOMIC DNA]</scope>
    <source>
        <strain evidence="8 9">DSM 27710</strain>
    </source>
</reference>
<dbReference type="PANTHER" id="PTHR46568:SF1">
    <property type="entry name" value="ALKYLDIHYDROXYACETONEPHOSPHATE SYNTHASE, PEROXISOMAL"/>
    <property type="match status" value="1"/>
</dbReference>
<dbReference type="Gene3D" id="3.30.300.330">
    <property type="match status" value="1"/>
</dbReference>
<dbReference type="SUPFAM" id="SSF56176">
    <property type="entry name" value="FAD-binding/transporter-associated domain-like"/>
    <property type="match status" value="2"/>
</dbReference>